<sequence length="325" mass="34273">MLPDVFLRSFCTEGTVLTQVAFTKRQGDICDLLDAANWRRQLSSATPVAKAMLLSEAQPGARAFLAAVPRGRCRMDPPAFITELRLRLGMPEANANVWCPRCDGILDAYSHHAGICTVGGRDLVCSWALRAGLQPEKEKAGLLLPQRPEDIQLSGRRPADIFVPCLEGSPSALDLAITGPQRIGSLPQASVEAVSAAAAYAAVKASHLNTAATCAVQGIKFIPMVAETTGAWDNGADRILRLVASAAAAREGADGAALTGLMFQELSVCIRGFRAHAALRRRAELQTGACCPLGSRCPGAAGLVKPHAARACWARAFPSHAGPCN</sequence>
<gene>
    <name evidence="1" type="primary">nipblb</name>
    <name evidence="1" type="ORF">SPIL2461_LOCUS7838</name>
</gene>
<proteinExistence type="predicted"/>
<dbReference type="EMBL" id="CAJNIZ010012558">
    <property type="protein sequence ID" value="CAE7335301.1"/>
    <property type="molecule type" value="Genomic_DNA"/>
</dbReference>
<evidence type="ECO:0000313" key="1">
    <source>
        <dbReference type="EMBL" id="CAE7335301.1"/>
    </source>
</evidence>
<name>A0A812P441_SYMPI</name>
<evidence type="ECO:0000313" key="2">
    <source>
        <dbReference type="Proteomes" id="UP000649617"/>
    </source>
</evidence>
<accession>A0A812P441</accession>
<comment type="caution">
    <text evidence="1">The sequence shown here is derived from an EMBL/GenBank/DDBJ whole genome shotgun (WGS) entry which is preliminary data.</text>
</comment>
<protein>
    <submittedName>
        <fullName evidence="1">Nipblb protein</fullName>
    </submittedName>
</protein>
<dbReference type="Proteomes" id="UP000649617">
    <property type="component" value="Unassembled WGS sequence"/>
</dbReference>
<keyword evidence="2" id="KW-1185">Reference proteome</keyword>
<reference evidence="1" key="1">
    <citation type="submission" date="2021-02" db="EMBL/GenBank/DDBJ databases">
        <authorList>
            <person name="Dougan E. K."/>
            <person name="Rhodes N."/>
            <person name="Thang M."/>
            <person name="Chan C."/>
        </authorList>
    </citation>
    <scope>NUCLEOTIDE SEQUENCE</scope>
</reference>
<organism evidence="1 2">
    <name type="scientific">Symbiodinium pilosum</name>
    <name type="common">Dinoflagellate</name>
    <dbReference type="NCBI Taxonomy" id="2952"/>
    <lineage>
        <taxon>Eukaryota</taxon>
        <taxon>Sar</taxon>
        <taxon>Alveolata</taxon>
        <taxon>Dinophyceae</taxon>
        <taxon>Suessiales</taxon>
        <taxon>Symbiodiniaceae</taxon>
        <taxon>Symbiodinium</taxon>
    </lineage>
</organism>
<dbReference type="AlphaFoldDB" id="A0A812P441"/>
<dbReference type="OrthoDB" id="448294at2759"/>